<comment type="caution">
    <text evidence="1">The sequence shown here is derived from an EMBL/GenBank/DDBJ whole genome shotgun (WGS) entry which is preliminary data.</text>
</comment>
<sequence>MLNFDKEMIKLLIPLILLFSVSSVFGQEINGEIEYVVELSFDKEKLKKMSGSTRTLLQNATPVKASLTFFGDEAIYELKEGIGNDSQKGTNITRILAGSSDLYYHNRKIAQTIRQTSTSGKTFLVEYPSMEWKILRETKKIGKYKCYKAVHLSDEENKTVAWFAPEISAGFGPLYYNGLPGLILELQTSKGSFRAKSIDFDPENLSVQNPTEGERVTKEEYYEILKRMAPTF</sequence>
<reference evidence="1" key="1">
    <citation type="journal article" date="2014" name="Int. J. Syst. Evol. Microbiol.">
        <title>Complete genome sequence of Corynebacterium casei LMG S-19264T (=DSM 44701T), isolated from a smear-ripened cheese.</title>
        <authorList>
            <consortium name="US DOE Joint Genome Institute (JGI-PGF)"/>
            <person name="Walter F."/>
            <person name="Albersmeier A."/>
            <person name="Kalinowski J."/>
            <person name="Ruckert C."/>
        </authorList>
    </citation>
    <scope>NUCLEOTIDE SEQUENCE</scope>
    <source>
        <strain evidence="1">KCTC 12719</strain>
    </source>
</reference>
<keyword evidence="2" id="KW-1185">Reference proteome</keyword>
<dbReference type="Proteomes" id="UP000610456">
    <property type="component" value="Unassembled WGS sequence"/>
</dbReference>
<protein>
    <submittedName>
        <fullName evidence="1">GLPGLI family protein</fullName>
    </submittedName>
</protein>
<accession>A0A918W2E2</accession>
<dbReference type="EMBL" id="BMXB01000019">
    <property type="protein sequence ID" value="GHA48672.1"/>
    <property type="molecule type" value="Genomic_DNA"/>
</dbReference>
<reference evidence="1" key="2">
    <citation type="submission" date="2020-09" db="EMBL/GenBank/DDBJ databases">
        <authorList>
            <person name="Sun Q."/>
            <person name="Kim S."/>
        </authorList>
    </citation>
    <scope>NUCLEOTIDE SEQUENCE</scope>
    <source>
        <strain evidence="1">KCTC 12719</strain>
    </source>
</reference>
<dbReference type="NCBIfam" id="TIGR01200">
    <property type="entry name" value="GLPGLI"/>
    <property type="match status" value="1"/>
</dbReference>
<dbReference type="AlphaFoldDB" id="A0A918W2E2"/>
<dbReference type="InterPro" id="IPR005901">
    <property type="entry name" value="GLPGLI"/>
</dbReference>
<evidence type="ECO:0000313" key="1">
    <source>
        <dbReference type="EMBL" id="GHA48672.1"/>
    </source>
</evidence>
<proteinExistence type="predicted"/>
<dbReference type="Pfam" id="PF09697">
    <property type="entry name" value="Porph_ging"/>
    <property type="match status" value="1"/>
</dbReference>
<evidence type="ECO:0000313" key="2">
    <source>
        <dbReference type="Proteomes" id="UP000610456"/>
    </source>
</evidence>
<gene>
    <name evidence="1" type="ORF">GCM10007103_32030</name>
</gene>
<organism evidence="1 2">
    <name type="scientific">Salinimicrobium marinum</name>
    <dbReference type="NCBI Taxonomy" id="680283"/>
    <lineage>
        <taxon>Bacteria</taxon>
        <taxon>Pseudomonadati</taxon>
        <taxon>Bacteroidota</taxon>
        <taxon>Flavobacteriia</taxon>
        <taxon>Flavobacteriales</taxon>
        <taxon>Flavobacteriaceae</taxon>
        <taxon>Salinimicrobium</taxon>
    </lineage>
</organism>
<name>A0A918W2E2_9FLAO</name>